<dbReference type="InterPro" id="IPR050320">
    <property type="entry name" value="N5-glutamine_MTase"/>
</dbReference>
<protein>
    <recommendedName>
        <fullName evidence="1">peptide chain release factor N(5)-glutamine methyltransferase</fullName>
        <ecNumber evidence="1">2.1.1.297</ecNumber>
    </recommendedName>
</protein>
<keyword evidence="2" id="KW-0489">Methyltransferase</keyword>
<dbReference type="Proteomes" id="UP000076420">
    <property type="component" value="Unassembled WGS sequence"/>
</dbReference>
<dbReference type="SUPFAM" id="SSF53335">
    <property type="entry name" value="S-adenosyl-L-methionine-dependent methyltransferases"/>
    <property type="match status" value="1"/>
</dbReference>
<evidence type="ECO:0000256" key="3">
    <source>
        <dbReference type="ARBA" id="ARBA00022679"/>
    </source>
</evidence>
<dbReference type="Gene3D" id="3.40.50.150">
    <property type="entry name" value="Vaccinia Virus protein VP39"/>
    <property type="match status" value="1"/>
</dbReference>
<dbReference type="EnsemblMetazoa" id="BGLB032206-RA">
    <property type="protein sequence ID" value="BGLB032206-PA"/>
    <property type="gene ID" value="BGLB032206"/>
</dbReference>
<dbReference type="VEuPathDB" id="VectorBase:BGLB032206"/>
<organism evidence="7 8">
    <name type="scientific">Biomphalaria glabrata</name>
    <name type="common">Bloodfluke planorb</name>
    <name type="synonym">Freshwater snail</name>
    <dbReference type="NCBI Taxonomy" id="6526"/>
    <lineage>
        <taxon>Eukaryota</taxon>
        <taxon>Metazoa</taxon>
        <taxon>Spiralia</taxon>
        <taxon>Lophotrochozoa</taxon>
        <taxon>Mollusca</taxon>
        <taxon>Gastropoda</taxon>
        <taxon>Heterobranchia</taxon>
        <taxon>Euthyneura</taxon>
        <taxon>Panpulmonata</taxon>
        <taxon>Hygrophila</taxon>
        <taxon>Lymnaeoidea</taxon>
        <taxon>Planorbidae</taxon>
        <taxon>Biomphalaria</taxon>
    </lineage>
</organism>
<dbReference type="InterPro" id="IPR007848">
    <property type="entry name" value="Small_mtfrase_dom"/>
</dbReference>
<evidence type="ECO:0000256" key="2">
    <source>
        <dbReference type="ARBA" id="ARBA00022603"/>
    </source>
</evidence>
<dbReference type="PANTHER" id="PTHR18895:SF74">
    <property type="entry name" value="MTRF1L RELEASE FACTOR GLUTAMINE METHYLTRANSFERASE"/>
    <property type="match status" value="1"/>
</dbReference>
<evidence type="ECO:0000256" key="1">
    <source>
        <dbReference type="ARBA" id="ARBA00012771"/>
    </source>
</evidence>
<reference evidence="7" key="1">
    <citation type="submission" date="2020-05" db="UniProtKB">
        <authorList>
            <consortium name="EnsemblMetazoa"/>
        </authorList>
    </citation>
    <scope>IDENTIFICATION</scope>
    <source>
        <strain evidence="7">BB02</strain>
    </source>
</reference>
<keyword evidence="4" id="KW-0949">S-adenosyl-L-methionine</keyword>
<dbReference type="PROSITE" id="PS00092">
    <property type="entry name" value="N6_MTASE"/>
    <property type="match status" value="1"/>
</dbReference>
<dbReference type="InterPro" id="IPR002052">
    <property type="entry name" value="DNA_methylase_N6_adenine_CS"/>
</dbReference>
<name>A0A2C9LKQ2_BIOGL</name>
<dbReference type="EC" id="2.1.1.297" evidence="1"/>
<sequence length="161" mass="17979">MDLLGEEVTSEEEKLLLGGMPVQKIIGFINFDDLKINVSKDVLIPRYETQEVVHEALKHIKQNSRVLDLCCGSGYIGLTVKHKRNCEVVLSDIDDEAISQTMENALLNDLDVKVIKSDLFENIKGSFDVIVSNPPYIPNNTRLSESVTLFEPSRALFGGKD</sequence>
<dbReference type="AlphaFoldDB" id="A0A2C9LKQ2"/>
<dbReference type="GO" id="GO:0032259">
    <property type="term" value="P:methylation"/>
    <property type="evidence" value="ECO:0007669"/>
    <property type="project" value="UniProtKB-KW"/>
</dbReference>
<comment type="catalytic activity">
    <reaction evidence="5">
        <text>L-glutaminyl-[peptide chain release factor] + S-adenosyl-L-methionine = N(5)-methyl-L-glutaminyl-[peptide chain release factor] + S-adenosyl-L-homocysteine + H(+)</text>
        <dbReference type="Rhea" id="RHEA:42896"/>
        <dbReference type="Rhea" id="RHEA-COMP:10271"/>
        <dbReference type="Rhea" id="RHEA-COMP:10272"/>
        <dbReference type="ChEBI" id="CHEBI:15378"/>
        <dbReference type="ChEBI" id="CHEBI:30011"/>
        <dbReference type="ChEBI" id="CHEBI:57856"/>
        <dbReference type="ChEBI" id="CHEBI:59789"/>
        <dbReference type="ChEBI" id="CHEBI:61891"/>
        <dbReference type="EC" id="2.1.1.297"/>
    </reaction>
</comment>
<evidence type="ECO:0000313" key="8">
    <source>
        <dbReference type="Proteomes" id="UP000076420"/>
    </source>
</evidence>
<feature type="domain" description="Methyltransferase small" evidence="6">
    <location>
        <begin position="58"/>
        <end position="137"/>
    </location>
</feature>
<dbReference type="InterPro" id="IPR029063">
    <property type="entry name" value="SAM-dependent_MTases_sf"/>
</dbReference>
<dbReference type="Pfam" id="PF05175">
    <property type="entry name" value="MTS"/>
    <property type="match status" value="1"/>
</dbReference>
<evidence type="ECO:0000259" key="6">
    <source>
        <dbReference type="Pfam" id="PF05175"/>
    </source>
</evidence>
<gene>
    <name evidence="7" type="primary">106073259</name>
</gene>
<proteinExistence type="predicted"/>
<evidence type="ECO:0000256" key="4">
    <source>
        <dbReference type="ARBA" id="ARBA00022691"/>
    </source>
</evidence>
<dbReference type="KEGG" id="bgt:106073259"/>
<dbReference type="InterPro" id="IPR004556">
    <property type="entry name" value="HemK-like"/>
</dbReference>
<dbReference type="STRING" id="6526.A0A2C9LKQ2"/>
<dbReference type="NCBIfam" id="TIGR00536">
    <property type="entry name" value="hemK_fam"/>
    <property type="match status" value="1"/>
</dbReference>
<evidence type="ECO:0000256" key="5">
    <source>
        <dbReference type="ARBA" id="ARBA00048391"/>
    </source>
</evidence>
<accession>A0A2C9LKQ2</accession>
<dbReference type="CDD" id="cd02440">
    <property type="entry name" value="AdoMet_MTases"/>
    <property type="match status" value="1"/>
</dbReference>
<dbReference type="PANTHER" id="PTHR18895">
    <property type="entry name" value="HEMK METHYLTRANSFERASE"/>
    <property type="match status" value="1"/>
</dbReference>
<keyword evidence="3" id="KW-0808">Transferase</keyword>
<dbReference type="GO" id="GO:0102559">
    <property type="term" value="F:peptide chain release factor N(5)-glutamine methyltransferase activity"/>
    <property type="evidence" value="ECO:0007669"/>
    <property type="project" value="UniProtKB-EC"/>
</dbReference>
<evidence type="ECO:0000313" key="7">
    <source>
        <dbReference type="EnsemblMetazoa" id="BGLB032206-PA"/>
    </source>
</evidence>
<dbReference type="GO" id="GO:0003676">
    <property type="term" value="F:nucleic acid binding"/>
    <property type="evidence" value="ECO:0007669"/>
    <property type="project" value="InterPro"/>
</dbReference>